<reference evidence="1 2" key="1">
    <citation type="submission" date="2019-05" db="EMBL/GenBank/DDBJ databases">
        <title>Another draft genome of Portunus trituberculatus and its Hox gene families provides insights of decapod evolution.</title>
        <authorList>
            <person name="Jeong J.-H."/>
            <person name="Song I."/>
            <person name="Kim S."/>
            <person name="Choi T."/>
            <person name="Kim D."/>
            <person name="Ryu S."/>
            <person name="Kim W."/>
        </authorList>
    </citation>
    <scope>NUCLEOTIDE SEQUENCE [LARGE SCALE GENOMIC DNA]</scope>
    <source>
        <tissue evidence="1">Muscle</tissue>
    </source>
</reference>
<protein>
    <submittedName>
        <fullName evidence="1">Uncharacterized protein</fullName>
    </submittedName>
</protein>
<evidence type="ECO:0000313" key="1">
    <source>
        <dbReference type="EMBL" id="MPC20891.1"/>
    </source>
</evidence>
<accession>A0A5B7DHB6</accession>
<gene>
    <name evidence="1" type="ORF">E2C01_013854</name>
</gene>
<comment type="caution">
    <text evidence="1">The sequence shown here is derived from an EMBL/GenBank/DDBJ whole genome shotgun (WGS) entry which is preliminary data.</text>
</comment>
<name>A0A5B7DHB6_PORTR</name>
<organism evidence="1 2">
    <name type="scientific">Portunus trituberculatus</name>
    <name type="common">Swimming crab</name>
    <name type="synonym">Neptunus trituberculatus</name>
    <dbReference type="NCBI Taxonomy" id="210409"/>
    <lineage>
        <taxon>Eukaryota</taxon>
        <taxon>Metazoa</taxon>
        <taxon>Ecdysozoa</taxon>
        <taxon>Arthropoda</taxon>
        <taxon>Crustacea</taxon>
        <taxon>Multicrustacea</taxon>
        <taxon>Malacostraca</taxon>
        <taxon>Eumalacostraca</taxon>
        <taxon>Eucarida</taxon>
        <taxon>Decapoda</taxon>
        <taxon>Pleocyemata</taxon>
        <taxon>Brachyura</taxon>
        <taxon>Eubrachyura</taxon>
        <taxon>Portunoidea</taxon>
        <taxon>Portunidae</taxon>
        <taxon>Portuninae</taxon>
        <taxon>Portunus</taxon>
    </lineage>
</organism>
<proteinExistence type="predicted"/>
<sequence>MDEPDKHASCKTQEDDKHTAAAAAAAAARYGCCLLDKYSTHYCLISGNPLPPSALPSGSVDATRRIFLTSRGQNPSDVKFCYITETRFKSKENHKSQKQIT</sequence>
<keyword evidence="2" id="KW-1185">Reference proteome</keyword>
<dbReference type="EMBL" id="VSRR010000921">
    <property type="protein sequence ID" value="MPC20891.1"/>
    <property type="molecule type" value="Genomic_DNA"/>
</dbReference>
<dbReference type="AlphaFoldDB" id="A0A5B7DHB6"/>
<evidence type="ECO:0000313" key="2">
    <source>
        <dbReference type="Proteomes" id="UP000324222"/>
    </source>
</evidence>
<dbReference type="Proteomes" id="UP000324222">
    <property type="component" value="Unassembled WGS sequence"/>
</dbReference>